<feature type="binding site" evidence="12">
    <location>
        <position position="343"/>
    </location>
    <ligand>
        <name>UDP-N-acetyl-alpha-D-glucosamine</name>
        <dbReference type="ChEBI" id="CHEBI:57705"/>
    </ligand>
</feature>
<dbReference type="EC" id="2.5.1.7" evidence="12"/>
<protein>
    <recommendedName>
        <fullName evidence="12">UDP-N-acetylglucosamine 1-carboxyvinyltransferase</fullName>
        <ecNumber evidence="12">2.5.1.7</ecNumber>
    </recommendedName>
    <alternativeName>
        <fullName evidence="12">Enoylpyruvate transferase</fullName>
    </alternativeName>
    <alternativeName>
        <fullName evidence="12">UDP-N-acetylglucosamine enolpyruvyl transferase</fullName>
        <shortName evidence="12">EPT</shortName>
    </alternativeName>
</protein>
<evidence type="ECO:0000256" key="1">
    <source>
        <dbReference type="ARBA" id="ARBA00004496"/>
    </source>
</evidence>
<evidence type="ECO:0000256" key="11">
    <source>
        <dbReference type="ARBA" id="ARBA00047527"/>
    </source>
</evidence>
<keyword evidence="3 12" id="KW-0963">Cytoplasm</keyword>
<dbReference type="Proteomes" id="UP000246099">
    <property type="component" value="Chromosome"/>
</dbReference>
<sequence>MSSVFEVRGGNRLKGEIIPQGAKNEALQIISAVLLTPGKVTINNIPDILDVNLLIELMGDIGVKVNRISRASCEFQADDIDMAYLESAEFKKKSGRLRGSVMMAGPLLARFGKAYIPKPGGDKIGRRRLDTHVIGFEKLGAAFVYDTDDNYFRLESNGGLKGTYMLLDEPSVTGTANIVMAAVLAQGTTTIYNAACEPYLQQLCKMLTSMGAKISGIGSNLLVIEGVSTLGGCTHAMLPDMIEIGSFIGLAAMTQSEITIKNAGIQHLGIIPEKFRLLGIQMEFRGDDIYIPGQDSYEIQTFIDGSILTISDHPWPGFTPDLLSIVLVVATQAKGSVMVHQKMFESRLFFVDKLIDMGAQIILCDPHRAAVIGLGRQHKLRGITMSSPDIRAGVSLLIAALSAEGKSTIHNIDQIDRGYQYIDDRLRNLGADIKRV</sequence>
<dbReference type="NCBIfam" id="TIGR01072">
    <property type="entry name" value="murA"/>
    <property type="match status" value="1"/>
</dbReference>
<keyword evidence="9 12" id="KW-0961">Cell wall biogenesis/degradation</keyword>
<keyword evidence="15" id="KW-1185">Reference proteome</keyword>
<feature type="binding site" evidence="12">
    <location>
        <position position="98"/>
    </location>
    <ligand>
        <name>UDP-N-acetyl-alpha-D-glucosamine</name>
        <dbReference type="ChEBI" id="CHEBI:57705"/>
    </ligand>
</feature>
<feature type="binding site" evidence="12">
    <location>
        <position position="321"/>
    </location>
    <ligand>
        <name>UDP-N-acetyl-alpha-D-glucosamine</name>
        <dbReference type="ChEBI" id="CHEBI:57705"/>
    </ligand>
</feature>
<evidence type="ECO:0000256" key="5">
    <source>
        <dbReference type="ARBA" id="ARBA00022679"/>
    </source>
</evidence>
<evidence type="ECO:0000256" key="8">
    <source>
        <dbReference type="ARBA" id="ARBA00023306"/>
    </source>
</evidence>
<dbReference type="PANTHER" id="PTHR43783">
    <property type="entry name" value="UDP-N-ACETYLGLUCOSAMINE 1-CARBOXYVINYLTRANSFERASE"/>
    <property type="match status" value="1"/>
</dbReference>
<reference evidence="14 15" key="1">
    <citation type="submission" date="2018-05" db="EMBL/GenBank/DDBJ databases">
        <title>Chitinophaga sp. nov., isolated from rhizosphere soil of Alhagi.</title>
        <authorList>
            <person name="Liu Y."/>
        </authorList>
    </citation>
    <scope>NUCLEOTIDE SEQUENCE [LARGE SCALE GENOMIC DNA]</scope>
    <source>
        <strain evidence="14 15">T22</strain>
    </source>
</reference>
<keyword evidence="7 12" id="KW-0573">Peptidoglycan synthesis</keyword>
<keyword evidence="6 12" id="KW-0133">Cell shape</keyword>
<dbReference type="RefSeq" id="WP_119077460.1">
    <property type="nucleotide sequence ID" value="NZ_CP029600.1"/>
</dbReference>
<feature type="binding site" evidence="12">
    <location>
        <begin position="23"/>
        <end position="24"/>
    </location>
    <ligand>
        <name>phosphoenolpyruvate</name>
        <dbReference type="ChEBI" id="CHEBI:58702"/>
    </ligand>
</feature>
<keyword evidence="4 12" id="KW-0132">Cell division</keyword>
<dbReference type="Gene3D" id="3.65.10.10">
    <property type="entry name" value="Enolpyruvate transferase domain"/>
    <property type="match status" value="2"/>
</dbReference>
<comment type="catalytic activity">
    <reaction evidence="11 12">
        <text>phosphoenolpyruvate + UDP-N-acetyl-alpha-D-glucosamine = UDP-N-acetyl-3-O-(1-carboxyvinyl)-alpha-D-glucosamine + phosphate</text>
        <dbReference type="Rhea" id="RHEA:18681"/>
        <dbReference type="ChEBI" id="CHEBI:43474"/>
        <dbReference type="ChEBI" id="CHEBI:57705"/>
        <dbReference type="ChEBI" id="CHEBI:58702"/>
        <dbReference type="ChEBI" id="CHEBI:68483"/>
        <dbReference type="EC" id="2.5.1.7"/>
    </reaction>
</comment>
<evidence type="ECO:0000256" key="12">
    <source>
        <dbReference type="HAMAP-Rule" id="MF_00111"/>
    </source>
</evidence>
<gene>
    <name evidence="12 14" type="primary">murA</name>
    <name evidence="14" type="ORF">DLD77_05850</name>
</gene>
<comment type="function">
    <text evidence="12">Cell wall formation. Adds enolpyruvyl to UDP-N-acetylglucosamine.</text>
</comment>
<comment type="pathway">
    <text evidence="2 12">Cell wall biogenesis; peptidoglycan biosynthesis.</text>
</comment>
<accession>A0ABM6WBA9</accession>
<dbReference type="PANTHER" id="PTHR43783:SF1">
    <property type="entry name" value="UDP-N-ACETYLGLUCOSAMINE 1-CARBOXYVINYLTRANSFERASE"/>
    <property type="match status" value="1"/>
</dbReference>
<organism evidence="14 15">
    <name type="scientific">Chitinophaga alhagiae</name>
    <dbReference type="NCBI Taxonomy" id="2203219"/>
    <lineage>
        <taxon>Bacteria</taxon>
        <taxon>Pseudomonadati</taxon>
        <taxon>Bacteroidota</taxon>
        <taxon>Chitinophagia</taxon>
        <taxon>Chitinophagales</taxon>
        <taxon>Chitinophagaceae</taxon>
        <taxon>Chitinophaga</taxon>
    </lineage>
</organism>
<comment type="similarity">
    <text evidence="10 12">Belongs to the EPSP synthase family. MurA subfamily.</text>
</comment>
<dbReference type="InterPro" id="IPR050068">
    <property type="entry name" value="MurA_subfamily"/>
</dbReference>
<evidence type="ECO:0000256" key="10">
    <source>
        <dbReference type="ARBA" id="ARBA00038367"/>
    </source>
</evidence>
<dbReference type="InterPro" id="IPR013792">
    <property type="entry name" value="RNA3'P_cycl/enolpyr_Trfase_a/b"/>
</dbReference>
<dbReference type="InterPro" id="IPR001986">
    <property type="entry name" value="Enolpyruvate_Tfrase_dom"/>
</dbReference>
<evidence type="ECO:0000313" key="15">
    <source>
        <dbReference type="Proteomes" id="UP000246099"/>
    </source>
</evidence>
<evidence type="ECO:0000259" key="13">
    <source>
        <dbReference type="Pfam" id="PF00275"/>
    </source>
</evidence>
<proteinExistence type="inferred from homology"/>
<keyword evidence="8 12" id="KW-0131">Cell cycle</keyword>
<dbReference type="Pfam" id="PF00275">
    <property type="entry name" value="EPSP_synthase"/>
    <property type="match status" value="1"/>
</dbReference>
<evidence type="ECO:0000313" key="14">
    <source>
        <dbReference type="EMBL" id="AWO01247.1"/>
    </source>
</evidence>
<keyword evidence="5 12" id="KW-0808">Transferase</keyword>
<feature type="domain" description="Enolpyruvate transferase" evidence="13">
    <location>
        <begin position="7"/>
        <end position="425"/>
    </location>
</feature>
<evidence type="ECO:0000256" key="7">
    <source>
        <dbReference type="ARBA" id="ARBA00022984"/>
    </source>
</evidence>
<dbReference type="InterPro" id="IPR005750">
    <property type="entry name" value="UDP_GlcNAc_COvinyl_MurA"/>
</dbReference>
<feature type="active site" description="Proton donor" evidence="12">
    <location>
        <position position="122"/>
    </location>
</feature>
<evidence type="ECO:0000256" key="6">
    <source>
        <dbReference type="ARBA" id="ARBA00022960"/>
    </source>
</evidence>
<comment type="subcellular location">
    <subcellularLocation>
        <location evidence="1 12">Cytoplasm</location>
    </subcellularLocation>
</comment>
<evidence type="ECO:0000256" key="2">
    <source>
        <dbReference type="ARBA" id="ARBA00004752"/>
    </source>
</evidence>
<dbReference type="SUPFAM" id="SSF55205">
    <property type="entry name" value="EPT/RTPC-like"/>
    <property type="match status" value="1"/>
</dbReference>
<dbReference type="EMBL" id="CP029600">
    <property type="protein sequence ID" value="AWO01247.1"/>
    <property type="molecule type" value="Genomic_DNA"/>
</dbReference>
<name>A0ABM6WBA9_9BACT</name>
<comment type="caution">
    <text evidence="12">Lacks conserved residue(s) required for the propagation of feature annotation.</text>
</comment>
<dbReference type="CDD" id="cd01555">
    <property type="entry name" value="UdpNAET"/>
    <property type="match status" value="1"/>
</dbReference>
<evidence type="ECO:0000256" key="3">
    <source>
        <dbReference type="ARBA" id="ARBA00022490"/>
    </source>
</evidence>
<evidence type="ECO:0000256" key="9">
    <source>
        <dbReference type="ARBA" id="ARBA00023316"/>
    </source>
</evidence>
<dbReference type="NCBIfam" id="NF006873">
    <property type="entry name" value="PRK09369.1"/>
    <property type="match status" value="1"/>
</dbReference>
<dbReference type="InterPro" id="IPR036968">
    <property type="entry name" value="Enolpyruvate_Tfrase_sf"/>
</dbReference>
<dbReference type="HAMAP" id="MF_00111">
    <property type="entry name" value="MurA"/>
    <property type="match status" value="1"/>
</dbReference>
<evidence type="ECO:0000256" key="4">
    <source>
        <dbReference type="ARBA" id="ARBA00022618"/>
    </source>
</evidence>